<reference evidence="2 3" key="1">
    <citation type="journal article" date="2015" name="Front. Microbiol.">
        <title>Genome sequence of the plant growth promoting endophytic yeast Rhodotorula graminis WP1.</title>
        <authorList>
            <person name="Firrincieli A."/>
            <person name="Otillar R."/>
            <person name="Salamov A."/>
            <person name="Schmutz J."/>
            <person name="Khan Z."/>
            <person name="Redman R.S."/>
            <person name="Fleck N.D."/>
            <person name="Lindquist E."/>
            <person name="Grigoriev I.V."/>
            <person name="Doty S.L."/>
        </authorList>
    </citation>
    <scope>NUCLEOTIDE SEQUENCE [LARGE SCALE GENOMIC DNA]</scope>
    <source>
        <strain evidence="2 3">WP1</strain>
    </source>
</reference>
<feature type="compositionally biased region" description="Low complexity" evidence="1">
    <location>
        <begin position="11"/>
        <end position="34"/>
    </location>
</feature>
<dbReference type="RefSeq" id="XP_018272326.1">
    <property type="nucleotide sequence ID" value="XM_018418889.1"/>
</dbReference>
<feature type="compositionally biased region" description="Basic and acidic residues" evidence="1">
    <location>
        <begin position="80"/>
        <end position="93"/>
    </location>
</feature>
<feature type="non-terminal residue" evidence="2">
    <location>
        <position position="131"/>
    </location>
</feature>
<organism evidence="2 3">
    <name type="scientific">Rhodotorula graminis (strain WP1)</name>
    <dbReference type="NCBI Taxonomy" id="578459"/>
    <lineage>
        <taxon>Eukaryota</taxon>
        <taxon>Fungi</taxon>
        <taxon>Dikarya</taxon>
        <taxon>Basidiomycota</taxon>
        <taxon>Pucciniomycotina</taxon>
        <taxon>Microbotryomycetes</taxon>
        <taxon>Sporidiobolales</taxon>
        <taxon>Sporidiobolaceae</taxon>
        <taxon>Rhodotorula</taxon>
    </lineage>
</organism>
<dbReference type="Proteomes" id="UP000053890">
    <property type="component" value="Unassembled WGS sequence"/>
</dbReference>
<evidence type="ECO:0000313" key="3">
    <source>
        <dbReference type="Proteomes" id="UP000053890"/>
    </source>
</evidence>
<feature type="compositionally biased region" description="Low complexity" evidence="1">
    <location>
        <begin position="49"/>
        <end position="77"/>
    </location>
</feature>
<sequence length="131" mass="14239">RPLPRAATQWPAATSTCASATPPSTRASARSTSSRPRRRSRPSPPSPAGPSSSSSSSSLGASVSSSSSRSFPTLPRPLARRHDELAAARERAGSQRRRRRSRIPRLYISSTSRQGCWSSRLHCNSLRSRRN</sequence>
<evidence type="ECO:0000256" key="1">
    <source>
        <dbReference type="SAM" id="MobiDB-lite"/>
    </source>
</evidence>
<gene>
    <name evidence="2" type="ORF">RHOBADRAFT_66184</name>
</gene>
<dbReference type="AlphaFoldDB" id="A0A194S6Q6"/>
<feature type="region of interest" description="Disordered" evidence="1">
    <location>
        <begin position="1"/>
        <end position="111"/>
    </location>
</feature>
<feature type="non-terminal residue" evidence="2">
    <location>
        <position position="1"/>
    </location>
</feature>
<accession>A0A194S6Q6</accession>
<proteinExistence type="predicted"/>
<dbReference type="GeneID" id="28979336"/>
<keyword evidence="3" id="KW-1185">Reference proteome</keyword>
<feature type="compositionally biased region" description="Basic residues" evidence="1">
    <location>
        <begin position="94"/>
        <end position="103"/>
    </location>
</feature>
<dbReference type="EMBL" id="KQ474076">
    <property type="protein sequence ID" value="KPV76277.1"/>
    <property type="molecule type" value="Genomic_DNA"/>
</dbReference>
<protein>
    <submittedName>
        <fullName evidence="2">Uncharacterized protein</fullName>
    </submittedName>
</protein>
<name>A0A194S6Q6_RHOGW</name>
<evidence type="ECO:0000313" key="2">
    <source>
        <dbReference type="EMBL" id="KPV76277.1"/>
    </source>
</evidence>